<evidence type="ECO:0000256" key="3">
    <source>
        <dbReference type="ARBA" id="ARBA00022448"/>
    </source>
</evidence>
<evidence type="ECO:0000256" key="2">
    <source>
        <dbReference type="ARBA" id="ARBA00010110"/>
    </source>
</evidence>
<dbReference type="OMA" id="MVLMWGY"/>
<comment type="subcellular location">
    <subcellularLocation>
        <location evidence="1 9">Cell membrane</location>
        <topology evidence="1 9">Multi-pass membrane protein</topology>
    </subcellularLocation>
</comment>
<dbReference type="InterPro" id="IPR038770">
    <property type="entry name" value="Na+/solute_symporter_sf"/>
</dbReference>
<keyword evidence="3 9" id="KW-0813">Transport</keyword>
<dbReference type="Gene3D" id="1.20.1530.20">
    <property type="match status" value="1"/>
</dbReference>
<dbReference type="STRING" id="1169540.A0A0G4EFP3"/>
<keyword evidence="5 9" id="KW-0812">Transmembrane</keyword>
<accession>A0A0G4EFP3</accession>
<evidence type="ECO:0000256" key="7">
    <source>
        <dbReference type="ARBA" id="ARBA00022989"/>
    </source>
</evidence>
<keyword evidence="6" id="KW-0059">Arsenical resistance</keyword>
<evidence type="ECO:0000256" key="11">
    <source>
        <dbReference type="SAM" id="Phobius"/>
    </source>
</evidence>
<dbReference type="EMBL" id="CDMY01000221">
    <property type="protein sequence ID" value="CEL94557.1"/>
    <property type="molecule type" value="Genomic_DNA"/>
</dbReference>
<keyword evidence="13" id="KW-1185">Reference proteome</keyword>
<comment type="similarity">
    <text evidence="2 9">Belongs to the arsenical resistance-3 (ACR3) (TC 2.A.59) family.</text>
</comment>
<feature type="transmembrane region" description="Helical" evidence="11">
    <location>
        <begin position="260"/>
        <end position="279"/>
    </location>
</feature>
<feature type="transmembrane region" description="Helical" evidence="11">
    <location>
        <begin position="146"/>
        <end position="170"/>
    </location>
</feature>
<dbReference type="VEuPathDB" id="CryptoDB:Vbra_7283"/>
<keyword evidence="8 9" id="KW-0472">Membrane</keyword>
<evidence type="ECO:0000256" key="1">
    <source>
        <dbReference type="ARBA" id="ARBA00004651"/>
    </source>
</evidence>
<dbReference type="InParanoid" id="A0A0G4EFP3"/>
<dbReference type="AlphaFoldDB" id="A0A0G4EFP3"/>
<evidence type="ECO:0008006" key="14">
    <source>
        <dbReference type="Google" id="ProtNLM"/>
    </source>
</evidence>
<feature type="transmembrane region" description="Helical" evidence="11">
    <location>
        <begin position="48"/>
        <end position="67"/>
    </location>
</feature>
<organism evidence="12 13">
    <name type="scientific">Vitrella brassicaformis (strain CCMP3155)</name>
    <dbReference type="NCBI Taxonomy" id="1169540"/>
    <lineage>
        <taxon>Eukaryota</taxon>
        <taxon>Sar</taxon>
        <taxon>Alveolata</taxon>
        <taxon>Colpodellida</taxon>
        <taxon>Vitrellaceae</taxon>
        <taxon>Vitrella</taxon>
    </lineage>
</organism>
<evidence type="ECO:0000256" key="10">
    <source>
        <dbReference type="SAM" id="MobiDB-lite"/>
    </source>
</evidence>
<dbReference type="PIRSF" id="PIRSF005508">
    <property type="entry name" value="Acr3"/>
    <property type="match status" value="1"/>
</dbReference>
<feature type="transmembrane region" description="Helical" evidence="11">
    <location>
        <begin position="226"/>
        <end position="245"/>
    </location>
</feature>
<name>A0A0G4EFP3_VITBC</name>
<dbReference type="FunFam" id="1.20.1530.20:FF:000009">
    <property type="entry name" value="Arsenite transporter, ACR3 family"/>
    <property type="match status" value="1"/>
</dbReference>
<evidence type="ECO:0000256" key="9">
    <source>
        <dbReference type="PIRNR" id="PIRNR005508"/>
    </source>
</evidence>
<feature type="transmembrane region" description="Helical" evidence="11">
    <location>
        <begin position="88"/>
        <end position="111"/>
    </location>
</feature>
<dbReference type="PANTHER" id="PTHR43057:SF1">
    <property type="entry name" value="ARSENICAL-RESISTANCE PROTEIN 3"/>
    <property type="match status" value="1"/>
</dbReference>
<keyword evidence="7 9" id="KW-1133">Transmembrane helix</keyword>
<evidence type="ECO:0000313" key="12">
    <source>
        <dbReference type="EMBL" id="CEL94557.1"/>
    </source>
</evidence>
<dbReference type="GO" id="GO:0046685">
    <property type="term" value="P:response to arsenic-containing substance"/>
    <property type="evidence" value="ECO:0007669"/>
    <property type="project" value="UniProtKB-KW"/>
</dbReference>
<dbReference type="InterPro" id="IPR002657">
    <property type="entry name" value="BilAc:Na_symport/Acr3"/>
</dbReference>
<keyword evidence="4 9" id="KW-1003">Cell membrane</keyword>
<evidence type="ECO:0000313" key="13">
    <source>
        <dbReference type="Proteomes" id="UP000041254"/>
    </source>
</evidence>
<dbReference type="PANTHER" id="PTHR43057">
    <property type="entry name" value="ARSENITE EFFLUX TRANSPORTER"/>
    <property type="match status" value="1"/>
</dbReference>
<dbReference type="GO" id="GO:0015105">
    <property type="term" value="F:arsenite transmembrane transporter activity"/>
    <property type="evidence" value="ECO:0007669"/>
    <property type="project" value="TreeGrafter"/>
</dbReference>
<evidence type="ECO:0000256" key="4">
    <source>
        <dbReference type="ARBA" id="ARBA00022475"/>
    </source>
</evidence>
<dbReference type="NCBIfam" id="TIGR00832">
    <property type="entry name" value="acr3"/>
    <property type="match status" value="1"/>
</dbReference>
<protein>
    <recommendedName>
        <fullName evidence="14">Arsenical-resistance protein</fullName>
    </recommendedName>
</protein>
<gene>
    <name evidence="12" type="ORF">Vbra_7283</name>
</gene>
<sequence>MGQQRSVVRQLGLLDQLLPILVLVAMAGGILLGYYNTGIRVLWDQGEIEGVSIPIAVGLLVMMYPVLCKVRYEKLPEIFRYKGFLQQLLLSLVLNWIIGPALMTALAWATLPDLPAFRVGIIMVGLARCIAMVLIWNMLASGHSEFCAVLVAVNSVLQIFLYSPFAYIYIELLGGSDDVVNVSLVMILKSVAIFLGIPVVAGFLTRLIIRGMCGLRDWYDNKLMPVMGPLALVGLLFTIVVMFAAQGERVIDEIGNVCRVAVPLILYFGITFVSTFLIVKAIGMTYEVTVTQAFTTSSNNFELAIAVAVSTYGIDSQQALATTIGPLIEVPMLLGLVYVALWAQRFFVPGLKGLEHTDASEAEEMGDTKASRSNKVALEDVDADTATNTEAVKV</sequence>
<feature type="transmembrane region" description="Helical" evidence="11">
    <location>
        <begin position="12"/>
        <end position="36"/>
    </location>
</feature>
<dbReference type="OrthoDB" id="8299830at2759"/>
<evidence type="ECO:0000256" key="8">
    <source>
        <dbReference type="ARBA" id="ARBA00023136"/>
    </source>
</evidence>
<feature type="transmembrane region" description="Helical" evidence="11">
    <location>
        <begin position="182"/>
        <end position="205"/>
    </location>
</feature>
<dbReference type="GO" id="GO:0015104">
    <property type="term" value="F:antimonite transmembrane transporter activity"/>
    <property type="evidence" value="ECO:0007669"/>
    <property type="project" value="TreeGrafter"/>
</dbReference>
<evidence type="ECO:0000256" key="6">
    <source>
        <dbReference type="ARBA" id="ARBA00022849"/>
    </source>
</evidence>
<feature type="region of interest" description="Disordered" evidence="10">
    <location>
        <begin position="359"/>
        <end position="381"/>
    </location>
</feature>
<proteinExistence type="inferred from homology"/>
<evidence type="ECO:0000256" key="5">
    <source>
        <dbReference type="ARBA" id="ARBA00022692"/>
    </source>
</evidence>
<dbReference type="Proteomes" id="UP000041254">
    <property type="component" value="Unassembled WGS sequence"/>
</dbReference>
<feature type="transmembrane region" description="Helical" evidence="11">
    <location>
        <begin position="117"/>
        <end position="139"/>
    </location>
</feature>
<reference evidence="12 13" key="1">
    <citation type="submission" date="2014-11" db="EMBL/GenBank/DDBJ databases">
        <authorList>
            <person name="Zhu J."/>
            <person name="Qi W."/>
            <person name="Song R."/>
        </authorList>
    </citation>
    <scope>NUCLEOTIDE SEQUENCE [LARGE SCALE GENOMIC DNA]</scope>
</reference>
<dbReference type="InterPro" id="IPR004706">
    <property type="entry name" value="Arsenical-R_Acr3"/>
</dbReference>
<dbReference type="GO" id="GO:0015297">
    <property type="term" value="F:antiporter activity"/>
    <property type="evidence" value="ECO:0007669"/>
    <property type="project" value="UniProtKB-UniRule"/>
</dbReference>
<dbReference type="Pfam" id="PF01758">
    <property type="entry name" value="SBF"/>
    <property type="match status" value="1"/>
</dbReference>
<dbReference type="GO" id="GO:0005886">
    <property type="term" value="C:plasma membrane"/>
    <property type="evidence" value="ECO:0007669"/>
    <property type="project" value="UniProtKB-SubCell"/>
</dbReference>